<evidence type="ECO:0000313" key="1">
    <source>
        <dbReference type="EMBL" id="CAK0870728.1"/>
    </source>
</evidence>
<gene>
    <name evidence="1" type="ORF">PCOR1329_LOCUS56758</name>
</gene>
<keyword evidence="2" id="KW-1185">Reference proteome</keyword>
<sequence length="351" mass="39101">MTPGVVSEFGFEQMHARVNRYGCDPEGLNRWVFDHLASNSTLRANWYRRDCHFLPQSAYVYSWDDALNRVNRSKRWCKHVLRYSRLAEDLNRYWGSVGYPFRFGDFRAGGTTSKGGCGKMKGRNLTDFSKGLIAEVYKEDMHILAELEQEAEDAAMAAGLVAPSKSRANGKLQYEMVELARGSILVEEFTTSEEFEIEFGVLPSSILSSSFGNILRVTTSSANRGSVGARSPSFGFSRNSTRLMAFMGHHDNHEARCVAEGPAGVLPVGDTSHVKARLKDTVFAVFVNGSLVCSLPGFSRKYAASHSGRLWASDQFDPAAEAQIGNLTYRPLSKDKKVHLRVVMLCARRED</sequence>
<organism evidence="1 2">
    <name type="scientific">Prorocentrum cordatum</name>
    <dbReference type="NCBI Taxonomy" id="2364126"/>
    <lineage>
        <taxon>Eukaryota</taxon>
        <taxon>Sar</taxon>
        <taxon>Alveolata</taxon>
        <taxon>Dinophyceae</taxon>
        <taxon>Prorocentrales</taxon>
        <taxon>Prorocentraceae</taxon>
        <taxon>Prorocentrum</taxon>
    </lineage>
</organism>
<dbReference type="EMBL" id="CAUYUJ010016991">
    <property type="protein sequence ID" value="CAK0870728.1"/>
    <property type="molecule type" value="Genomic_DNA"/>
</dbReference>
<name>A0ABN9VD65_9DINO</name>
<reference evidence="1" key="1">
    <citation type="submission" date="2023-10" db="EMBL/GenBank/DDBJ databases">
        <authorList>
            <person name="Chen Y."/>
            <person name="Shah S."/>
            <person name="Dougan E. K."/>
            <person name="Thang M."/>
            <person name="Chan C."/>
        </authorList>
    </citation>
    <scope>NUCLEOTIDE SEQUENCE [LARGE SCALE GENOMIC DNA]</scope>
</reference>
<proteinExistence type="predicted"/>
<evidence type="ECO:0000313" key="2">
    <source>
        <dbReference type="Proteomes" id="UP001189429"/>
    </source>
</evidence>
<accession>A0ABN9VD65</accession>
<comment type="caution">
    <text evidence="1">The sequence shown here is derived from an EMBL/GenBank/DDBJ whole genome shotgun (WGS) entry which is preliminary data.</text>
</comment>
<dbReference type="Proteomes" id="UP001189429">
    <property type="component" value="Unassembled WGS sequence"/>
</dbReference>
<evidence type="ECO:0008006" key="3">
    <source>
        <dbReference type="Google" id="ProtNLM"/>
    </source>
</evidence>
<protein>
    <recommendedName>
        <fullName evidence="3">Beta-galactosidase</fullName>
    </recommendedName>
</protein>